<protein>
    <submittedName>
        <fullName evidence="2">Helix-turn-helix domain-containing protein</fullName>
    </submittedName>
</protein>
<dbReference type="CDD" id="cd00093">
    <property type="entry name" value="HTH_XRE"/>
    <property type="match status" value="1"/>
</dbReference>
<dbReference type="Pfam" id="PF01381">
    <property type="entry name" value="HTH_3"/>
    <property type="match status" value="1"/>
</dbReference>
<dbReference type="Proteomes" id="UP001067121">
    <property type="component" value="Unassembled WGS sequence"/>
</dbReference>
<dbReference type="EMBL" id="JALAOH010000018">
    <property type="protein sequence ID" value="MCY8316764.1"/>
    <property type="molecule type" value="Genomic_DNA"/>
</dbReference>
<dbReference type="GO" id="GO:0003677">
    <property type="term" value="F:DNA binding"/>
    <property type="evidence" value="ECO:0007669"/>
    <property type="project" value="InterPro"/>
</dbReference>
<evidence type="ECO:0000313" key="2">
    <source>
        <dbReference type="EMBL" id="MCY8316764.1"/>
    </source>
</evidence>
<accession>A0AAP3CI09</accession>
<feature type="domain" description="HTH cro/C1-type" evidence="1">
    <location>
        <begin position="16"/>
        <end position="71"/>
    </location>
</feature>
<dbReference type="SUPFAM" id="SSF47413">
    <property type="entry name" value="lambda repressor-like DNA-binding domains"/>
    <property type="match status" value="1"/>
</dbReference>
<dbReference type="InterPro" id="IPR001387">
    <property type="entry name" value="Cro/C1-type_HTH"/>
</dbReference>
<dbReference type="RefSeq" id="WP_257433383.1">
    <property type="nucleotide sequence ID" value="NZ_CBDIAD010000044.1"/>
</dbReference>
<sequence>MKKIIIDENNRLGSVVKYYRKKKKINSQELSKSLGKSGAYISQIENGHNKNPDYDTLKELFRKLGIAEENLETYLEALGFMSPAKIAEEKAAEEAWIERELELMNDPEYQKQLIERKIEEAEAYRISEQHREYEDMIEKKIGEIKDRIEWFYMINPNEFGTVIDNLHSLMMSMNDSPDNFRFLVSLFRKDLTKFNKDAKEHIISALKEGYEKSNTGWGERPSW</sequence>
<dbReference type="AlphaFoldDB" id="A0AAP3CI09"/>
<dbReference type="Gene3D" id="1.10.260.40">
    <property type="entry name" value="lambda repressor-like DNA-binding domains"/>
    <property type="match status" value="1"/>
</dbReference>
<gene>
    <name evidence="2" type="ORF">MOC71_08435</name>
</gene>
<dbReference type="SMART" id="SM00530">
    <property type="entry name" value="HTH_XRE"/>
    <property type="match status" value="1"/>
</dbReference>
<name>A0AAP3CI09_BACVA</name>
<organism evidence="2 3">
    <name type="scientific">Bacillus vallismortis</name>
    <dbReference type="NCBI Taxonomy" id="72361"/>
    <lineage>
        <taxon>Bacteria</taxon>
        <taxon>Bacillati</taxon>
        <taxon>Bacillota</taxon>
        <taxon>Bacilli</taxon>
        <taxon>Bacillales</taxon>
        <taxon>Bacillaceae</taxon>
        <taxon>Bacillus</taxon>
    </lineage>
</organism>
<reference evidence="2" key="1">
    <citation type="submission" date="2022-02" db="EMBL/GenBank/DDBJ databases">
        <title>Crop Bioprotection Bacillus Genome Sequencing.</title>
        <authorList>
            <person name="Dunlap C."/>
        </authorList>
    </citation>
    <scope>NUCLEOTIDE SEQUENCE</scope>
    <source>
        <strain evidence="2">98-1</strain>
    </source>
</reference>
<evidence type="ECO:0000313" key="3">
    <source>
        <dbReference type="Proteomes" id="UP001067121"/>
    </source>
</evidence>
<dbReference type="InterPro" id="IPR010982">
    <property type="entry name" value="Lambda_DNA-bd_dom_sf"/>
</dbReference>
<proteinExistence type="predicted"/>
<evidence type="ECO:0000259" key="1">
    <source>
        <dbReference type="PROSITE" id="PS50943"/>
    </source>
</evidence>
<dbReference type="PROSITE" id="PS50943">
    <property type="entry name" value="HTH_CROC1"/>
    <property type="match status" value="1"/>
</dbReference>
<comment type="caution">
    <text evidence="2">The sequence shown here is derived from an EMBL/GenBank/DDBJ whole genome shotgun (WGS) entry which is preliminary data.</text>
</comment>